<protein>
    <submittedName>
        <fullName evidence="2">(African queen) hypothetical protein</fullName>
    </submittedName>
</protein>
<sequence length="93" mass="10616">MKTRSAFDKKNVSPPKQGSLKLSPRSHLAARVWTLLGPPAKCQDNTTNLLTLFQLNLLLLNRHSRTDNSRIKHDNSQHESVMRRDMLAPHHTP</sequence>
<gene>
    <name evidence="2" type="ORF">DCHRY22_LOCUS14075</name>
</gene>
<comment type="caution">
    <text evidence="2">The sequence shown here is derived from an EMBL/GenBank/DDBJ whole genome shotgun (WGS) entry which is preliminary data.</text>
</comment>
<reference evidence="2" key="1">
    <citation type="submission" date="2021-09" db="EMBL/GenBank/DDBJ databases">
        <authorList>
            <person name="Martin H S."/>
        </authorList>
    </citation>
    <scope>NUCLEOTIDE SEQUENCE</scope>
</reference>
<feature type="compositionally biased region" description="Basic and acidic residues" evidence="1">
    <location>
        <begin position="1"/>
        <end position="11"/>
    </location>
</feature>
<organism evidence="2 3">
    <name type="scientific">Danaus chrysippus</name>
    <name type="common">African queen</name>
    <dbReference type="NCBI Taxonomy" id="151541"/>
    <lineage>
        <taxon>Eukaryota</taxon>
        <taxon>Metazoa</taxon>
        <taxon>Ecdysozoa</taxon>
        <taxon>Arthropoda</taxon>
        <taxon>Hexapoda</taxon>
        <taxon>Insecta</taxon>
        <taxon>Pterygota</taxon>
        <taxon>Neoptera</taxon>
        <taxon>Endopterygota</taxon>
        <taxon>Lepidoptera</taxon>
        <taxon>Glossata</taxon>
        <taxon>Ditrysia</taxon>
        <taxon>Papilionoidea</taxon>
        <taxon>Nymphalidae</taxon>
        <taxon>Danainae</taxon>
        <taxon>Danaini</taxon>
        <taxon>Danaina</taxon>
        <taxon>Danaus</taxon>
        <taxon>Anosia</taxon>
    </lineage>
</organism>
<feature type="region of interest" description="Disordered" evidence="1">
    <location>
        <begin position="68"/>
        <end position="93"/>
    </location>
</feature>
<evidence type="ECO:0000313" key="3">
    <source>
        <dbReference type="Proteomes" id="UP000789524"/>
    </source>
</evidence>
<accession>A0A8J2WBW3</accession>
<evidence type="ECO:0000313" key="2">
    <source>
        <dbReference type="EMBL" id="CAG9581477.1"/>
    </source>
</evidence>
<keyword evidence="3" id="KW-1185">Reference proteome</keyword>
<proteinExistence type="predicted"/>
<dbReference type="AlphaFoldDB" id="A0A8J2WBW3"/>
<feature type="region of interest" description="Disordered" evidence="1">
    <location>
        <begin position="1"/>
        <end position="24"/>
    </location>
</feature>
<dbReference type="Proteomes" id="UP000789524">
    <property type="component" value="Unassembled WGS sequence"/>
</dbReference>
<dbReference type="EMBL" id="CAKASE010000080">
    <property type="protein sequence ID" value="CAG9581477.1"/>
    <property type="molecule type" value="Genomic_DNA"/>
</dbReference>
<evidence type="ECO:0000256" key="1">
    <source>
        <dbReference type="SAM" id="MobiDB-lite"/>
    </source>
</evidence>
<name>A0A8J2WBW3_9NEOP</name>